<evidence type="ECO:0000256" key="3">
    <source>
        <dbReference type="ARBA" id="ARBA00023125"/>
    </source>
</evidence>
<accession>A0A1V8ZWY8</accession>
<dbReference type="SUPFAM" id="SSF46894">
    <property type="entry name" value="C-terminal effector domain of the bipartite response regulators"/>
    <property type="match status" value="1"/>
</dbReference>
<evidence type="ECO:0000256" key="4">
    <source>
        <dbReference type="ARBA" id="ARBA00023163"/>
    </source>
</evidence>
<name>A0A1V8ZWY8_SACPI</name>
<dbReference type="GO" id="GO:0003677">
    <property type="term" value="F:DNA binding"/>
    <property type="evidence" value="ECO:0007669"/>
    <property type="project" value="UniProtKB-KW"/>
</dbReference>
<dbReference type="GO" id="GO:0006355">
    <property type="term" value="P:regulation of DNA-templated transcription"/>
    <property type="evidence" value="ECO:0007669"/>
    <property type="project" value="InterPro"/>
</dbReference>
<feature type="domain" description="Bacterial transcriptional activator" evidence="8">
    <location>
        <begin position="90"/>
        <end position="235"/>
    </location>
</feature>
<organism evidence="9 10">
    <name type="scientific">Saccharomonospora piscinae</name>
    <dbReference type="NCBI Taxonomy" id="687388"/>
    <lineage>
        <taxon>Bacteria</taxon>
        <taxon>Bacillati</taxon>
        <taxon>Actinomycetota</taxon>
        <taxon>Actinomycetes</taxon>
        <taxon>Pseudonocardiales</taxon>
        <taxon>Pseudonocardiaceae</taxon>
        <taxon>Saccharomonospora</taxon>
    </lineage>
</organism>
<gene>
    <name evidence="9" type="ORF">B1813_21035</name>
</gene>
<dbReference type="PANTHER" id="PTHR35807">
    <property type="entry name" value="TRANSCRIPTIONAL REGULATOR REDD-RELATED"/>
    <property type="match status" value="1"/>
</dbReference>
<keyword evidence="10" id="KW-1185">Reference proteome</keyword>
<dbReference type="InterPro" id="IPR011990">
    <property type="entry name" value="TPR-like_helical_dom_sf"/>
</dbReference>
<dbReference type="InterPro" id="IPR002182">
    <property type="entry name" value="NB-ARC"/>
</dbReference>
<evidence type="ECO:0000256" key="5">
    <source>
        <dbReference type="SAM" id="MobiDB-lite"/>
    </source>
</evidence>
<dbReference type="InterPro" id="IPR005158">
    <property type="entry name" value="BTAD"/>
</dbReference>
<dbReference type="SMART" id="SM00382">
    <property type="entry name" value="AAA"/>
    <property type="match status" value="1"/>
</dbReference>
<dbReference type="RefSeq" id="WP_081194883.1">
    <property type="nucleotide sequence ID" value="NZ_MWIH01000009.1"/>
</dbReference>
<dbReference type="InterPro" id="IPR036388">
    <property type="entry name" value="WH-like_DNA-bd_sf"/>
</dbReference>
<reference evidence="9 10" key="1">
    <citation type="submission" date="2017-02" db="EMBL/GenBank/DDBJ databases">
        <title>Draft genome of Saccharomonospora sp. 154.</title>
        <authorList>
            <person name="Alonso-Carmona G.S."/>
            <person name="De La Haba R."/>
            <person name="Vera-Gargallo B."/>
            <person name="Sandoval-Trujillo A.H."/>
            <person name="Ramirez-Duran N."/>
            <person name="Ventosa A."/>
        </authorList>
    </citation>
    <scope>NUCLEOTIDE SEQUENCE [LARGE SCALE GENOMIC DNA]</scope>
    <source>
        <strain evidence="9 10">LRS4.154</strain>
    </source>
</reference>
<dbReference type="CDD" id="cd15831">
    <property type="entry name" value="BTAD"/>
    <property type="match status" value="1"/>
</dbReference>
<dbReference type="InterPro" id="IPR027417">
    <property type="entry name" value="P-loop_NTPase"/>
</dbReference>
<dbReference type="Gene3D" id="3.40.50.300">
    <property type="entry name" value="P-loop containing nucleotide triphosphate hydrolases"/>
    <property type="match status" value="1"/>
</dbReference>
<sequence length="976" mass="104960">MEYAILGPLTAYCDGTPVPLRGKRSAVVATLLLHPGAAVTRDKLVSWLWDEPPKSAVANVQTYVSQLRRSRIGVDHDGDAYRLGLDGHRLDLVEFEDAIRAGRRAADAGAADRAHVAFERAFALWRGRPAENVPLALPAHTRIAELAERARNARTDWIDVRLRLGLLTDVITEVSASVEADPLREQLWRQLITALHRAGRRAEALRAFHRARAALVAELGVEPGPELRDLHLAVLHDEPPHPPDPPQLALTGMPQAAAPGCQLPPDIADFVGRAPELAAVDLALNSNGAAPPIVVLSGPPGVGKTTIAVHAAHRVRAAYPEGQLFVRLHDGDHKPRHPGDLLGELLRLLGVDGAVVPPSTAERAALYRARMADRRILVVLDDAADDAQVEPLLPGTSANGVLLTSRHPLVALPGTTPITVAAPGAAEATALLARLIGRDRVAEDPEATEALLAACGHLPLAIRVAAARLTARPAWPVSALSERLRDARSRLDELRAGSLDVRATFDAAYATLPGDARLIFRLAGRTGADSLAPWAFAALLGEPPASARTERVLETLTGAGFLTAHERDAAGRLRYRTHGLLRSFAQERAAGRDRAGEAEAVRRLVAQARTHVVTASRQFPLCFAPPQPGSPDRVEPSPDARAWLDAERATLLSLIDTADELTAAASLACDLTPYLINAACHDDAVRVLDTVASHASATGAREIETRLRLVRADVEVDRGRVREASQEFHRLRHRGERAADDHTAAYALTGLAACAVMAGTLEDADRHAVRAEAAFTALGDAHGLLRVWLVRAGSLLHRGRRHEAVAVCGRALALDEAVCGTHRAAFLRVLGIATFESGRAADSLAHYEESLRLSRELGWRKGERITLRRLGEARTATGDREAGLRLLVTCLAMFRQAGDSYGEALTAYALGEVYLHDGEPARALRHFVACATSLSGEIYPAWTARAHQAVIRARAALRQDGRERTEPPPDERSDVS</sequence>
<keyword evidence="3" id="KW-0238">DNA-binding</keyword>
<dbReference type="GO" id="GO:0000160">
    <property type="term" value="P:phosphorelay signal transduction system"/>
    <property type="evidence" value="ECO:0007669"/>
    <property type="project" value="InterPro"/>
</dbReference>
<feature type="region of interest" description="Disordered" evidence="5">
    <location>
        <begin position="957"/>
        <end position="976"/>
    </location>
</feature>
<feature type="domain" description="AAA+ ATPase" evidence="6">
    <location>
        <begin position="290"/>
        <end position="442"/>
    </location>
</feature>
<dbReference type="SMART" id="SM01043">
    <property type="entry name" value="BTAD"/>
    <property type="match status" value="1"/>
</dbReference>
<dbReference type="Pfam" id="PF00486">
    <property type="entry name" value="Trans_reg_C"/>
    <property type="match status" value="1"/>
</dbReference>
<proteinExistence type="inferred from homology"/>
<dbReference type="SUPFAM" id="SSF52540">
    <property type="entry name" value="P-loop containing nucleoside triphosphate hydrolases"/>
    <property type="match status" value="1"/>
</dbReference>
<protein>
    <submittedName>
        <fullName evidence="9">Transcriptional regulator</fullName>
    </submittedName>
</protein>
<evidence type="ECO:0000259" key="7">
    <source>
        <dbReference type="SMART" id="SM00862"/>
    </source>
</evidence>
<dbReference type="STRING" id="1962155.B1813_21035"/>
<dbReference type="PRINTS" id="PR00364">
    <property type="entry name" value="DISEASERSIST"/>
</dbReference>
<dbReference type="AlphaFoldDB" id="A0A1V8ZWY8"/>
<evidence type="ECO:0000256" key="1">
    <source>
        <dbReference type="ARBA" id="ARBA00005820"/>
    </source>
</evidence>
<evidence type="ECO:0000259" key="8">
    <source>
        <dbReference type="SMART" id="SM01043"/>
    </source>
</evidence>
<evidence type="ECO:0000256" key="2">
    <source>
        <dbReference type="ARBA" id="ARBA00023015"/>
    </source>
</evidence>
<keyword evidence="2" id="KW-0805">Transcription regulation</keyword>
<keyword evidence="4" id="KW-0804">Transcription</keyword>
<dbReference type="Gene3D" id="1.25.40.10">
    <property type="entry name" value="Tetratricopeptide repeat domain"/>
    <property type="match status" value="3"/>
</dbReference>
<dbReference type="InterPro" id="IPR016032">
    <property type="entry name" value="Sig_transdc_resp-reg_C-effctor"/>
</dbReference>
<dbReference type="Pfam" id="PF03704">
    <property type="entry name" value="BTAD"/>
    <property type="match status" value="1"/>
</dbReference>
<dbReference type="Gene3D" id="1.10.10.10">
    <property type="entry name" value="Winged helix-like DNA-binding domain superfamily/Winged helix DNA-binding domain"/>
    <property type="match status" value="1"/>
</dbReference>
<comment type="caution">
    <text evidence="9">The sequence shown here is derived from an EMBL/GenBank/DDBJ whole genome shotgun (WGS) entry which is preliminary data.</text>
</comment>
<dbReference type="SUPFAM" id="SSF48452">
    <property type="entry name" value="TPR-like"/>
    <property type="match status" value="3"/>
</dbReference>
<dbReference type="SMART" id="SM00862">
    <property type="entry name" value="Trans_reg_C"/>
    <property type="match status" value="1"/>
</dbReference>
<feature type="domain" description="OmpR/PhoB-type" evidence="7">
    <location>
        <begin position="15"/>
        <end position="83"/>
    </location>
</feature>
<dbReference type="InterPro" id="IPR001867">
    <property type="entry name" value="OmpR/PhoB-type_DNA-bd"/>
</dbReference>
<evidence type="ECO:0000313" key="9">
    <source>
        <dbReference type="EMBL" id="OQO89429.1"/>
    </source>
</evidence>
<evidence type="ECO:0000313" key="10">
    <source>
        <dbReference type="Proteomes" id="UP000192591"/>
    </source>
</evidence>
<dbReference type="GO" id="GO:0043531">
    <property type="term" value="F:ADP binding"/>
    <property type="evidence" value="ECO:0007669"/>
    <property type="project" value="InterPro"/>
</dbReference>
<comment type="similarity">
    <text evidence="1">Belongs to the AfsR/DnrI/RedD regulatory family.</text>
</comment>
<evidence type="ECO:0000259" key="6">
    <source>
        <dbReference type="SMART" id="SM00382"/>
    </source>
</evidence>
<dbReference type="InterPro" id="IPR051677">
    <property type="entry name" value="AfsR-DnrI-RedD_regulator"/>
</dbReference>
<dbReference type="InterPro" id="IPR003593">
    <property type="entry name" value="AAA+_ATPase"/>
</dbReference>
<dbReference type="EMBL" id="MWIH01000009">
    <property type="protein sequence ID" value="OQO89429.1"/>
    <property type="molecule type" value="Genomic_DNA"/>
</dbReference>
<dbReference type="PANTHER" id="PTHR35807:SF1">
    <property type="entry name" value="TRANSCRIPTIONAL REGULATOR REDD"/>
    <property type="match status" value="1"/>
</dbReference>
<dbReference type="Pfam" id="PF00931">
    <property type="entry name" value="NB-ARC"/>
    <property type="match status" value="1"/>
</dbReference>
<dbReference type="Proteomes" id="UP000192591">
    <property type="component" value="Unassembled WGS sequence"/>
</dbReference>